<dbReference type="RefSeq" id="XP_013427679.1">
    <property type="nucleotide sequence ID" value="XM_013572225.1"/>
</dbReference>
<name>A0A074WJ98_9PEZI</name>
<gene>
    <name evidence="2" type="ORF">M436DRAFT_72543</name>
</gene>
<reference evidence="2 3" key="1">
    <citation type="journal article" date="2014" name="BMC Genomics">
        <title>Genome sequencing of four Aureobasidium pullulans varieties: biotechnological potential, stress tolerance, and description of new species.</title>
        <authorList>
            <person name="Gostin Ar C."/>
            <person name="Ohm R.A."/>
            <person name="Kogej T."/>
            <person name="Sonjak S."/>
            <person name="Turk M."/>
            <person name="Zajc J."/>
            <person name="Zalar P."/>
            <person name="Grube M."/>
            <person name="Sun H."/>
            <person name="Han J."/>
            <person name="Sharma A."/>
            <person name="Chiniquy J."/>
            <person name="Ngan C.Y."/>
            <person name="Lipzen A."/>
            <person name="Barry K."/>
            <person name="Grigoriev I.V."/>
            <person name="Gunde-Cimerman N."/>
        </authorList>
    </citation>
    <scope>NUCLEOTIDE SEQUENCE [LARGE SCALE GENOMIC DNA]</scope>
    <source>
        <strain evidence="2 3">CBS 147.97</strain>
    </source>
</reference>
<dbReference type="OrthoDB" id="3828114at2759"/>
<dbReference type="Proteomes" id="UP000027730">
    <property type="component" value="Unassembled WGS sequence"/>
</dbReference>
<evidence type="ECO:0000256" key="1">
    <source>
        <dbReference type="SAM" id="MobiDB-lite"/>
    </source>
</evidence>
<accession>A0A074WJ98</accession>
<organism evidence="2 3">
    <name type="scientific">Aureobasidium namibiae CBS 147.97</name>
    <dbReference type="NCBI Taxonomy" id="1043004"/>
    <lineage>
        <taxon>Eukaryota</taxon>
        <taxon>Fungi</taxon>
        <taxon>Dikarya</taxon>
        <taxon>Ascomycota</taxon>
        <taxon>Pezizomycotina</taxon>
        <taxon>Dothideomycetes</taxon>
        <taxon>Dothideomycetidae</taxon>
        <taxon>Dothideales</taxon>
        <taxon>Saccotheciaceae</taxon>
        <taxon>Aureobasidium</taxon>
    </lineage>
</organism>
<evidence type="ECO:0000313" key="2">
    <source>
        <dbReference type="EMBL" id="KEQ73205.1"/>
    </source>
</evidence>
<dbReference type="EMBL" id="KL584709">
    <property type="protein sequence ID" value="KEQ73205.1"/>
    <property type="molecule type" value="Genomic_DNA"/>
</dbReference>
<sequence length="371" mass="43791">MSDSESSGGADTPSATSTLADSTDRPYRNTDLNARLEVTYDVRPSLRDRRRVVDITDRQAHLTPDVIRDGGDEEWLRYYWTTISLVVPGERTLVDPRQTLQPDGVFHTVTENWSCANFNAALFIDAFFDPRHAMPEYMINNRQFQRWLYQWRRAAMQATHTADETALHSIPTRHELAAYRNLRERHNFNHEVRFFSETQVTYEILIMWDFNSTAPEGEITLPRVSVHNIRFLFDVFDAFPRELTNLLVTKFVFKDVRAGRYTHDASSKRYFDNDSRLGRAWKLIIRDTLRQVRTLRDNVIAAGNEDDDTEESLQAKSDLAYQVQRQIQRTWTGEEKLFNRGQLKFFMFDAFKESRRLRRMDEDVRRWLMLV</sequence>
<feature type="compositionally biased region" description="Polar residues" evidence="1">
    <location>
        <begin position="1"/>
        <end position="21"/>
    </location>
</feature>
<dbReference type="GeneID" id="25415141"/>
<evidence type="ECO:0000313" key="3">
    <source>
        <dbReference type="Proteomes" id="UP000027730"/>
    </source>
</evidence>
<proteinExistence type="predicted"/>
<protein>
    <submittedName>
        <fullName evidence="2">Uncharacterized protein</fullName>
    </submittedName>
</protein>
<dbReference type="HOGENOM" id="CLU_752247_0_0_1"/>
<feature type="region of interest" description="Disordered" evidence="1">
    <location>
        <begin position="1"/>
        <end position="30"/>
    </location>
</feature>
<dbReference type="AlphaFoldDB" id="A0A074WJ98"/>
<keyword evidence="3" id="KW-1185">Reference proteome</keyword>